<keyword evidence="2" id="KW-0472">Membrane</keyword>
<protein>
    <recommendedName>
        <fullName evidence="5">DUF2637 domain-containing protein</fullName>
    </recommendedName>
</protein>
<proteinExistence type="predicted"/>
<sequence length="365" mass="38336">MNTTRTVTGSAGRRINPDSLRTLWFTVALVGVLGLTSFMVSFNGLHDVAAWVGLPWWMRWAVPIFIDIAILAYSMAGVIHRARGEATWPTWLTLGVFTGVSVVANAAHALAKGEGETSVQSWIGAAIAALAPLAVFAATEQISRLAFAVTAPGQEPVGSGVRVEVLRDDRRRAELPDTTSEAAPEAASASERQELTATPVVERQKAPEATTREASAPADETSATAEDAVPGAAAAEAETASAPAAPEPRDRPVAAAEEASQAAAEEPESPAEPAAEAPVAGTWQVIETPEATAEEPAEAAGKPREADGAEELDEFAAWVRKTISAGETVTGAMAGQFLGKSDRTGRNRLNALREEHPEIFEDEEK</sequence>
<reference evidence="3 4" key="1">
    <citation type="submission" date="2016-10" db="EMBL/GenBank/DDBJ databases">
        <title>Draft genome sequence of strain LCT isolated from the Shenzhou X spacecraft of China.</title>
        <authorList>
            <person name="Huang B."/>
        </authorList>
    </citation>
    <scope>NUCLEOTIDE SEQUENCE [LARGE SCALE GENOMIC DNA]</scope>
    <source>
        <strain evidence="3 4">LCT-H5</strain>
    </source>
</reference>
<feature type="compositionally biased region" description="Low complexity" evidence="1">
    <location>
        <begin position="223"/>
        <end position="244"/>
    </location>
</feature>
<feature type="transmembrane region" description="Helical" evidence="2">
    <location>
        <begin position="91"/>
        <end position="110"/>
    </location>
</feature>
<evidence type="ECO:0000256" key="2">
    <source>
        <dbReference type="SAM" id="Phobius"/>
    </source>
</evidence>
<dbReference type="InterPro" id="IPR021235">
    <property type="entry name" value="DUF2637"/>
</dbReference>
<dbReference type="RefSeq" id="WP_075514457.1">
    <property type="nucleotide sequence ID" value="NZ_MODZ01000004.1"/>
</dbReference>
<keyword evidence="2" id="KW-1133">Transmembrane helix</keyword>
<accession>A0A1S2N0F6</accession>
<feature type="transmembrane region" description="Helical" evidence="2">
    <location>
        <begin position="122"/>
        <end position="139"/>
    </location>
</feature>
<comment type="caution">
    <text evidence="3">The sequence shown here is derived from an EMBL/GenBank/DDBJ whole genome shotgun (WGS) entry which is preliminary data.</text>
</comment>
<dbReference type="Proteomes" id="UP000179540">
    <property type="component" value="Unassembled WGS sequence"/>
</dbReference>
<evidence type="ECO:0000313" key="4">
    <source>
        <dbReference type="Proteomes" id="UP000179540"/>
    </source>
</evidence>
<dbReference type="EMBL" id="MODZ01000004">
    <property type="protein sequence ID" value="OIJ36173.1"/>
    <property type="molecule type" value="Genomic_DNA"/>
</dbReference>
<gene>
    <name evidence="3" type="ORF">BK826_03715</name>
</gene>
<name>A0A1S2N0F6_9MICC</name>
<feature type="transmembrane region" description="Helical" evidence="2">
    <location>
        <begin position="57"/>
        <end position="79"/>
    </location>
</feature>
<keyword evidence="2" id="KW-0812">Transmembrane</keyword>
<dbReference type="Pfam" id="PF10935">
    <property type="entry name" value="DUF2637"/>
    <property type="match status" value="1"/>
</dbReference>
<feature type="region of interest" description="Disordered" evidence="1">
    <location>
        <begin position="336"/>
        <end position="365"/>
    </location>
</feature>
<organism evidence="3 4">
    <name type="scientific">Rothia kristinae</name>
    <dbReference type="NCBI Taxonomy" id="37923"/>
    <lineage>
        <taxon>Bacteria</taxon>
        <taxon>Bacillati</taxon>
        <taxon>Actinomycetota</taxon>
        <taxon>Actinomycetes</taxon>
        <taxon>Micrococcales</taxon>
        <taxon>Micrococcaceae</taxon>
        <taxon>Rothia</taxon>
    </lineage>
</organism>
<evidence type="ECO:0000313" key="3">
    <source>
        <dbReference type="EMBL" id="OIJ36173.1"/>
    </source>
</evidence>
<feature type="transmembrane region" description="Helical" evidence="2">
    <location>
        <begin position="23"/>
        <end position="45"/>
    </location>
</feature>
<feature type="compositionally biased region" description="Low complexity" evidence="1">
    <location>
        <begin position="253"/>
        <end position="264"/>
    </location>
</feature>
<dbReference type="AlphaFoldDB" id="A0A1S2N0F6"/>
<feature type="region of interest" description="Disordered" evidence="1">
    <location>
        <begin position="168"/>
        <end position="312"/>
    </location>
</feature>
<evidence type="ECO:0000256" key="1">
    <source>
        <dbReference type="SAM" id="MobiDB-lite"/>
    </source>
</evidence>
<feature type="compositionally biased region" description="Low complexity" evidence="1">
    <location>
        <begin position="180"/>
        <end position="190"/>
    </location>
</feature>
<evidence type="ECO:0008006" key="5">
    <source>
        <dbReference type="Google" id="ProtNLM"/>
    </source>
</evidence>
<feature type="compositionally biased region" description="Low complexity" evidence="1">
    <location>
        <begin position="271"/>
        <end position="280"/>
    </location>
</feature>
<feature type="compositionally biased region" description="Basic and acidic residues" evidence="1">
    <location>
        <begin position="340"/>
        <end position="359"/>
    </location>
</feature>